<dbReference type="EMBL" id="FWZT01000001">
    <property type="protein sequence ID" value="SME88055.1"/>
    <property type="molecule type" value="Genomic_DNA"/>
</dbReference>
<sequence length="280" mass="31639">MNTYQLIDSGNFQKLEQIGPYRMVRPSPQAVWRPRLPASEWKRDVDVVFKRFSGGDGKWTVLNKRLDREWFIDYGGLNLKLKRTDFGHLGVFAEQISNWQTIRSLSKPDMEVLNLFAYTGGSSLAAAQGGAKVVHVDASKTSVAWARENAEANQLADHPIRWIVDDAQKFVAKEARRGRRYHGVILDPPSFGRGSKNEVWKIEEHLSPLLDGIKEILHEDFKFILLSSHSHGYTPVAMKNNLLELVGDITGEFQLSEMLVEEQDGGRALPSGASCFFIRN</sequence>
<feature type="domain" description="S-adenosylmethionine-dependent methyltransferase" evidence="4">
    <location>
        <begin position="70"/>
        <end position="195"/>
    </location>
</feature>
<gene>
    <name evidence="5" type="ORF">SAMN06296036_101100</name>
</gene>
<evidence type="ECO:0000313" key="5">
    <source>
        <dbReference type="EMBL" id="SME88055.1"/>
    </source>
</evidence>
<reference evidence="6" key="1">
    <citation type="submission" date="2017-04" db="EMBL/GenBank/DDBJ databases">
        <authorList>
            <person name="Varghese N."/>
            <person name="Submissions S."/>
        </authorList>
    </citation>
    <scope>NUCLEOTIDE SEQUENCE [LARGE SCALE GENOMIC DNA]</scope>
    <source>
        <strain evidence="6">RKEM611</strain>
    </source>
</reference>
<keyword evidence="6" id="KW-1185">Reference proteome</keyword>
<dbReference type="Pfam" id="PF10672">
    <property type="entry name" value="Methyltrans_SAM"/>
    <property type="match status" value="1"/>
</dbReference>
<proteinExistence type="predicted"/>
<protein>
    <submittedName>
        <fullName evidence="5">23S rRNA (Cytosine1962-C5)-methyltransferase</fullName>
    </submittedName>
</protein>
<keyword evidence="3" id="KW-0949">S-adenosyl-L-methionine</keyword>
<dbReference type="RefSeq" id="WP_132314763.1">
    <property type="nucleotide sequence ID" value="NZ_FWZT01000001.1"/>
</dbReference>
<dbReference type="Gene3D" id="2.60.40.1180">
    <property type="entry name" value="Golgi alpha-mannosidase II"/>
    <property type="match status" value="1"/>
</dbReference>
<dbReference type="OrthoDB" id="9805492at2"/>
<dbReference type="GO" id="GO:0032259">
    <property type="term" value="P:methylation"/>
    <property type="evidence" value="ECO:0007669"/>
    <property type="project" value="UniProtKB-KW"/>
</dbReference>
<keyword evidence="2 5" id="KW-0808">Transferase</keyword>
<dbReference type="Proteomes" id="UP000192907">
    <property type="component" value="Unassembled WGS sequence"/>
</dbReference>
<organism evidence="5 6">
    <name type="scientific">Pseudobacteriovorax antillogorgiicola</name>
    <dbReference type="NCBI Taxonomy" id="1513793"/>
    <lineage>
        <taxon>Bacteria</taxon>
        <taxon>Pseudomonadati</taxon>
        <taxon>Bdellovibrionota</taxon>
        <taxon>Oligoflexia</taxon>
        <taxon>Oligoflexales</taxon>
        <taxon>Pseudobacteriovoracaceae</taxon>
        <taxon>Pseudobacteriovorax</taxon>
    </lineage>
</organism>
<dbReference type="GO" id="GO:0008168">
    <property type="term" value="F:methyltransferase activity"/>
    <property type="evidence" value="ECO:0007669"/>
    <property type="project" value="UniProtKB-KW"/>
</dbReference>
<dbReference type="SUPFAM" id="SSF53335">
    <property type="entry name" value="S-adenosyl-L-methionine-dependent methyltransferases"/>
    <property type="match status" value="1"/>
</dbReference>
<dbReference type="InterPro" id="IPR013780">
    <property type="entry name" value="Glyco_hydro_b"/>
</dbReference>
<evidence type="ECO:0000256" key="3">
    <source>
        <dbReference type="ARBA" id="ARBA00022691"/>
    </source>
</evidence>
<dbReference type="PANTHER" id="PTHR43042">
    <property type="entry name" value="SAM-DEPENDENT METHYLTRANSFERASE"/>
    <property type="match status" value="1"/>
</dbReference>
<dbReference type="AlphaFoldDB" id="A0A1Y6B4Z5"/>
<name>A0A1Y6B4Z5_9BACT</name>
<evidence type="ECO:0000256" key="2">
    <source>
        <dbReference type="ARBA" id="ARBA00022679"/>
    </source>
</evidence>
<dbReference type="STRING" id="1513793.SAMN06296036_101100"/>
<dbReference type="InterPro" id="IPR019614">
    <property type="entry name" value="SAM-dep_methyl-trfase"/>
</dbReference>
<accession>A0A1Y6B4Z5</accession>
<dbReference type="Gene3D" id="3.40.50.150">
    <property type="entry name" value="Vaccinia Virus protein VP39"/>
    <property type="match status" value="1"/>
</dbReference>
<dbReference type="PANTHER" id="PTHR43042:SF2">
    <property type="entry name" value="SAM-DEPENDENT METHYLTRANSFERASE"/>
    <property type="match status" value="1"/>
</dbReference>
<dbReference type="InterPro" id="IPR029063">
    <property type="entry name" value="SAM-dependent_MTases_sf"/>
</dbReference>
<keyword evidence="1 5" id="KW-0489">Methyltransferase</keyword>
<evidence type="ECO:0000259" key="4">
    <source>
        <dbReference type="Pfam" id="PF10672"/>
    </source>
</evidence>
<evidence type="ECO:0000256" key="1">
    <source>
        <dbReference type="ARBA" id="ARBA00022603"/>
    </source>
</evidence>
<evidence type="ECO:0000313" key="6">
    <source>
        <dbReference type="Proteomes" id="UP000192907"/>
    </source>
</evidence>